<feature type="compositionally biased region" description="Acidic residues" evidence="1">
    <location>
        <begin position="177"/>
        <end position="193"/>
    </location>
</feature>
<protein>
    <recommendedName>
        <fullName evidence="4">CCD97-like C-terminal domain-containing protein</fullName>
    </recommendedName>
</protein>
<feature type="region of interest" description="Disordered" evidence="1">
    <location>
        <begin position="1"/>
        <end position="30"/>
    </location>
</feature>
<feature type="compositionally biased region" description="Basic and acidic residues" evidence="1">
    <location>
        <begin position="214"/>
        <end position="224"/>
    </location>
</feature>
<feature type="region of interest" description="Disordered" evidence="1">
    <location>
        <begin position="144"/>
        <end position="193"/>
    </location>
</feature>
<dbReference type="EMBL" id="JALJOT010000001">
    <property type="protein sequence ID" value="KAK9918749.1"/>
    <property type="molecule type" value="Genomic_DNA"/>
</dbReference>
<name>A0ABR2Z490_9CHLO</name>
<evidence type="ECO:0000256" key="1">
    <source>
        <dbReference type="SAM" id="MobiDB-lite"/>
    </source>
</evidence>
<feature type="compositionally biased region" description="Acidic residues" evidence="1">
    <location>
        <begin position="148"/>
        <end position="159"/>
    </location>
</feature>
<organism evidence="2 3">
    <name type="scientific">Coccomyxa subellipsoidea</name>
    <dbReference type="NCBI Taxonomy" id="248742"/>
    <lineage>
        <taxon>Eukaryota</taxon>
        <taxon>Viridiplantae</taxon>
        <taxon>Chlorophyta</taxon>
        <taxon>core chlorophytes</taxon>
        <taxon>Trebouxiophyceae</taxon>
        <taxon>Trebouxiophyceae incertae sedis</taxon>
        <taxon>Coccomyxaceae</taxon>
        <taxon>Coccomyxa</taxon>
    </lineage>
</organism>
<gene>
    <name evidence="2" type="ORF">WJX75_006539</name>
</gene>
<evidence type="ECO:0000313" key="3">
    <source>
        <dbReference type="Proteomes" id="UP001491310"/>
    </source>
</evidence>
<evidence type="ECO:0000313" key="2">
    <source>
        <dbReference type="EMBL" id="KAK9918749.1"/>
    </source>
</evidence>
<comment type="caution">
    <text evidence="2">The sequence shown here is derived from an EMBL/GenBank/DDBJ whole genome shotgun (WGS) entry which is preliminary data.</text>
</comment>
<feature type="region of interest" description="Disordered" evidence="1">
    <location>
        <begin position="50"/>
        <end position="86"/>
    </location>
</feature>
<accession>A0ABR2Z490</accession>
<dbReference type="Proteomes" id="UP001491310">
    <property type="component" value="Unassembled WGS sequence"/>
</dbReference>
<feature type="region of interest" description="Disordered" evidence="1">
    <location>
        <begin position="214"/>
        <end position="256"/>
    </location>
</feature>
<feature type="compositionally biased region" description="Basic and acidic residues" evidence="1">
    <location>
        <begin position="160"/>
        <end position="170"/>
    </location>
</feature>
<sequence>MSRRPLRRYQDVDRVNASSRRQAGAEREPVAAALPAVELKPVDLRPTLPLPPICNLPRSSGADREDSLKRVSSVSEHYKPLESGEGIGSYASKVAAAGLGPLPNPRLVVEYHPLVAKARMDRNVAAGYDPNVEWGSESILAGQNIADLGDDADEEEEELELRGGSREERPSSSATVDDVDLPEFGFEESDEVDWGADFVDDEEETLQDEFGRVLDETIEQRLGEDPAEEDTEGFGVWDGTDEEDGLGDSRGSTEGP</sequence>
<proteinExistence type="predicted"/>
<keyword evidence="3" id="KW-1185">Reference proteome</keyword>
<evidence type="ECO:0008006" key="4">
    <source>
        <dbReference type="Google" id="ProtNLM"/>
    </source>
</evidence>
<reference evidence="2 3" key="1">
    <citation type="journal article" date="2024" name="Nat. Commun.">
        <title>Phylogenomics reveals the evolutionary origins of lichenization in chlorophyte algae.</title>
        <authorList>
            <person name="Puginier C."/>
            <person name="Libourel C."/>
            <person name="Otte J."/>
            <person name="Skaloud P."/>
            <person name="Haon M."/>
            <person name="Grisel S."/>
            <person name="Petersen M."/>
            <person name="Berrin J.G."/>
            <person name="Delaux P.M."/>
            <person name="Dal Grande F."/>
            <person name="Keller J."/>
        </authorList>
    </citation>
    <scope>NUCLEOTIDE SEQUENCE [LARGE SCALE GENOMIC DNA]</scope>
    <source>
        <strain evidence="2 3">SAG 216-7</strain>
    </source>
</reference>